<keyword evidence="2" id="KW-1003">Cell membrane</keyword>
<proteinExistence type="predicted"/>
<keyword evidence="4 7" id="KW-1133">Transmembrane helix</keyword>
<evidence type="ECO:0000256" key="5">
    <source>
        <dbReference type="ARBA" id="ARBA00023136"/>
    </source>
</evidence>
<comment type="caution">
    <text evidence="9">The sequence shown here is derived from an EMBL/GenBank/DDBJ whole genome shotgun (WGS) entry which is preliminary data.</text>
</comment>
<evidence type="ECO:0000256" key="6">
    <source>
        <dbReference type="SAM" id="MobiDB-lite"/>
    </source>
</evidence>
<name>A0ABT5GFH0_9MICO</name>
<protein>
    <submittedName>
        <fullName evidence="9">PLD nuclease N-terminal domain-containing protein</fullName>
    </submittedName>
</protein>
<dbReference type="EMBL" id="JAPFQL010000011">
    <property type="protein sequence ID" value="MDC5696436.1"/>
    <property type="molecule type" value="Genomic_DNA"/>
</dbReference>
<evidence type="ECO:0000256" key="4">
    <source>
        <dbReference type="ARBA" id="ARBA00022989"/>
    </source>
</evidence>
<evidence type="ECO:0000313" key="9">
    <source>
        <dbReference type="EMBL" id="MDC5696436.1"/>
    </source>
</evidence>
<feature type="transmembrane region" description="Helical" evidence="7">
    <location>
        <begin position="35"/>
        <end position="54"/>
    </location>
</feature>
<accession>A0ABT5GFH0</accession>
<evidence type="ECO:0000313" key="10">
    <source>
        <dbReference type="Proteomes" id="UP001150259"/>
    </source>
</evidence>
<dbReference type="InterPro" id="IPR027379">
    <property type="entry name" value="CLS_N"/>
</dbReference>
<organism evidence="9 10">
    <name type="scientific">Intrasporangium calvum</name>
    <dbReference type="NCBI Taxonomy" id="53358"/>
    <lineage>
        <taxon>Bacteria</taxon>
        <taxon>Bacillati</taxon>
        <taxon>Actinomycetota</taxon>
        <taxon>Actinomycetes</taxon>
        <taxon>Micrococcales</taxon>
        <taxon>Intrasporangiaceae</taxon>
        <taxon>Intrasporangium</taxon>
    </lineage>
</organism>
<sequence length="103" mass="11184">MPRVILVALVVFATIYALVDCIQTDGRLMRIMPKPVWLLVCLIPVLGPLMWLAAGRSDAPGSRALGLGPRGGGAQRPQRRPAPGPLGPDDDPDFLRRLRKPKP</sequence>
<reference evidence="9 10" key="1">
    <citation type="submission" date="2022-11" db="EMBL/GenBank/DDBJ databases">
        <title>Anaerobic phenanthrene biodegradation by a DNRA strain PheN6.</title>
        <authorList>
            <person name="Zhang Z."/>
        </authorList>
    </citation>
    <scope>NUCLEOTIDE SEQUENCE [LARGE SCALE GENOMIC DNA]</scope>
    <source>
        <strain evidence="9 10">PheN6</strain>
    </source>
</reference>
<dbReference type="Proteomes" id="UP001150259">
    <property type="component" value="Unassembled WGS sequence"/>
</dbReference>
<keyword evidence="10" id="KW-1185">Reference proteome</keyword>
<feature type="domain" description="Cardiolipin synthase N-terminal" evidence="8">
    <location>
        <begin position="13"/>
        <end position="56"/>
    </location>
</feature>
<evidence type="ECO:0000256" key="3">
    <source>
        <dbReference type="ARBA" id="ARBA00022692"/>
    </source>
</evidence>
<feature type="region of interest" description="Disordered" evidence="6">
    <location>
        <begin position="62"/>
        <end position="103"/>
    </location>
</feature>
<dbReference type="RefSeq" id="WP_272461012.1">
    <property type="nucleotide sequence ID" value="NZ_JAPFQL010000011.1"/>
</dbReference>
<keyword evidence="3 7" id="KW-0812">Transmembrane</keyword>
<evidence type="ECO:0000259" key="8">
    <source>
        <dbReference type="Pfam" id="PF13396"/>
    </source>
</evidence>
<evidence type="ECO:0000256" key="7">
    <source>
        <dbReference type="SAM" id="Phobius"/>
    </source>
</evidence>
<evidence type="ECO:0000256" key="2">
    <source>
        <dbReference type="ARBA" id="ARBA00022475"/>
    </source>
</evidence>
<keyword evidence="5 7" id="KW-0472">Membrane</keyword>
<dbReference type="Pfam" id="PF13396">
    <property type="entry name" value="PLDc_N"/>
    <property type="match status" value="1"/>
</dbReference>
<gene>
    <name evidence="9" type="ORF">OO014_04140</name>
</gene>
<comment type="subcellular location">
    <subcellularLocation>
        <location evidence="1">Cell membrane</location>
        <topology evidence="1">Multi-pass membrane protein</topology>
    </subcellularLocation>
</comment>
<evidence type="ECO:0000256" key="1">
    <source>
        <dbReference type="ARBA" id="ARBA00004651"/>
    </source>
</evidence>